<evidence type="ECO:0000256" key="1">
    <source>
        <dbReference type="SAM" id="SignalP"/>
    </source>
</evidence>
<comment type="caution">
    <text evidence="2">The sequence shown here is derived from an EMBL/GenBank/DDBJ whole genome shotgun (WGS) entry which is preliminary data.</text>
</comment>
<protein>
    <submittedName>
        <fullName evidence="2">Uncharacterized protein</fullName>
    </submittedName>
</protein>
<keyword evidence="1" id="KW-0732">Signal</keyword>
<name>A0A1E7ZBN8_9ALTE</name>
<feature type="signal peptide" evidence="1">
    <location>
        <begin position="1"/>
        <end position="18"/>
    </location>
</feature>
<dbReference type="OrthoDB" id="6332945at2"/>
<accession>A0A1E7ZBN8</accession>
<dbReference type="EMBL" id="MDHN01000021">
    <property type="protein sequence ID" value="OFC70882.1"/>
    <property type="molecule type" value="Genomic_DNA"/>
</dbReference>
<gene>
    <name evidence="2" type="ORF">BFC18_10555</name>
</gene>
<dbReference type="Proteomes" id="UP000175691">
    <property type="component" value="Unassembled WGS sequence"/>
</dbReference>
<keyword evidence="3" id="KW-1185">Reference proteome</keyword>
<evidence type="ECO:0000313" key="2">
    <source>
        <dbReference type="EMBL" id="OFC70882.1"/>
    </source>
</evidence>
<reference evidence="2 3" key="1">
    <citation type="submission" date="2016-08" db="EMBL/GenBank/DDBJ databases">
        <authorList>
            <person name="Seilhamer J.J."/>
        </authorList>
    </citation>
    <scope>NUCLEOTIDE SEQUENCE [LARGE SCALE GENOMIC DNA]</scope>
    <source>
        <strain evidence="2 3">KCTC 42603</strain>
    </source>
</reference>
<dbReference type="AlphaFoldDB" id="A0A1E7ZBN8"/>
<feature type="chain" id="PRO_5009209638" evidence="1">
    <location>
        <begin position="19"/>
        <end position="126"/>
    </location>
</feature>
<evidence type="ECO:0000313" key="3">
    <source>
        <dbReference type="Proteomes" id="UP000175691"/>
    </source>
</evidence>
<organism evidence="2 3">
    <name type="scientific">Alteromonas confluentis</name>
    <dbReference type="NCBI Taxonomy" id="1656094"/>
    <lineage>
        <taxon>Bacteria</taxon>
        <taxon>Pseudomonadati</taxon>
        <taxon>Pseudomonadota</taxon>
        <taxon>Gammaproteobacteria</taxon>
        <taxon>Alteromonadales</taxon>
        <taxon>Alteromonadaceae</taxon>
        <taxon>Alteromonas/Salinimonas group</taxon>
        <taxon>Alteromonas</taxon>
    </lineage>
</organism>
<sequence>MRKLLVVTTLLLASNAIAGVEEYKAAAAGFCDKMKMCISEKMEKEMGGNVPPQMQKMVDNMSSQMCAQYVPQMFEEKFSEHDDLIEKGTQCLTEMQSVSCSDFESGTTPASCKEMESMAKKAGLVE</sequence>
<dbReference type="RefSeq" id="WP_070125275.1">
    <property type="nucleotide sequence ID" value="NZ_MDHN01000021.1"/>
</dbReference>
<proteinExistence type="predicted"/>